<dbReference type="InterPro" id="IPR004547">
    <property type="entry name" value="Glucosamine6P_isomerase"/>
</dbReference>
<dbReference type="InterPro" id="IPR037171">
    <property type="entry name" value="NagB/RpiA_transferase-like"/>
</dbReference>
<dbReference type="HAMAP" id="MF_01241">
    <property type="entry name" value="GlcN6P_deamin"/>
    <property type="match status" value="1"/>
</dbReference>
<dbReference type="NCBIfam" id="TIGR00502">
    <property type="entry name" value="nagB"/>
    <property type="match status" value="1"/>
</dbReference>
<evidence type="ECO:0000313" key="5">
    <source>
        <dbReference type="EMBL" id="MEE6147482.1"/>
    </source>
</evidence>
<evidence type="ECO:0000259" key="4">
    <source>
        <dbReference type="Pfam" id="PF01182"/>
    </source>
</evidence>
<dbReference type="CDD" id="cd01399">
    <property type="entry name" value="GlcN6P_deaminase"/>
    <property type="match status" value="1"/>
</dbReference>
<evidence type="ECO:0000256" key="1">
    <source>
        <dbReference type="ARBA" id="ARBA00022801"/>
    </source>
</evidence>
<comment type="function">
    <text evidence="3">Catalyzes the reversible isomerization-deamination of glucosamine 6-phosphate (GlcN6P) to form fructose 6-phosphate (Fru6P) and ammonium ion.</text>
</comment>
<organism evidence="5 6">
    <name type="scientific">Olsenella absiana</name>
    <dbReference type="NCBI Taxonomy" id="3115222"/>
    <lineage>
        <taxon>Bacteria</taxon>
        <taxon>Bacillati</taxon>
        <taxon>Actinomycetota</taxon>
        <taxon>Coriobacteriia</taxon>
        <taxon>Coriobacteriales</taxon>
        <taxon>Atopobiaceae</taxon>
        <taxon>Olsenella</taxon>
    </lineage>
</organism>
<feature type="active site" description="For ring-opening step" evidence="3">
    <location>
        <position position="143"/>
    </location>
</feature>
<dbReference type="EMBL" id="JAZGJQ010000005">
    <property type="protein sequence ID" value="MEE6147482.1"/>
    <property type="molecule type" value="Genomic_DNA"/>
</dbReference>
<feature type="active site" description="Proton acceptor; for enolization step" evidence="3">
    <location>
        <position position="67"/>
    </location>
</feature>
<dbReference type="Gene3D" id="3.40.50.1360">
    <property type="match status" value="1"/>
</dbReference>
<dbReference type="PANTHER" id="PTHR11280:SF5">
    <property type="entry name" value="GLUCOSAMINE-6-PHOSPHATE ISOMERASE"/>
    <property type="match status" value="1"/>
</dbReference>
<dbReference type="InterPro" id="IPR006148">
    <property type="entry name" value="Glc/Gal-6P_isomerase"/>
</dbReference>
<dbReference type="Proteomes" id="UP001332931">
    <property type="component" value="Unassembled WGS sequence"/>
</dbReference>
<keyword evidence="6" id="KW-1185">Reference proteome</keyword>
<comment type="similarity">
    <text evidence="3">Belongs to the glucosamine/galactosamine-6-phosphate isomerase family. NagB subfamily.</text>
</comment>
<sequence>MRVVRTTDYNDMSRKAANVISAQTILKPDTVLGLATGSTPIGTYRQLIDWYKKGDIDFSQVSTYNLDEYRGLAPEDPNSYHYFMRTNLFDHVNIDLANTHVPDGLAADPEAYCASYDAMVRDAGYPDLQLLGIGRNGHIGFNEPDDAFSKGTHLVDLTESTIEANSRLFDSVDDVPRQAFSMGVQTIMYAHTILLIASGEEKAEAVRDAILGPVTPHCPASILQLHANCILIADAAALSLCPAE</sequence>
<comment type="caution">
    <text evidence="5">The sequence shown here is derived from an EMBL/GenBank/DDBJ whole genome shotgun (WGS) entry which is preliminary data.</text>
</comment>
<feature type="domain" description="Glucosamine/galactosamine-6-phosphate isomerase" evidence="4">
    <location>
        <begin position="26"/>
        <end position="225"/>
    </location>
</feature>
<accession>A0ABU7RA48</accession>
<comment type="pathway">
    <text evidence="3">Amino-sugar metabolism; N-acetylneuraminate degradation; D-fructose 6-phosphate from N-acetylneuraminate: step 5/5.</text>
</comment>
<keyword evidence="2 3" id="KW-0119">Carbohydrate metabolism</keyword>
<evidence type="ECO:0000313" key="6">
    <source>
        <dbReference type="Proteomes" id="UP001332931"/>
    </source>
</evidence>
<dbReference type="PANTHER" id="PTHR11280">
    <property type="entry name" value="GLUCOSAMINE-6-PHOSPHATE ISOMERASE"/>
    <property type="match status" value="1"/>
</dbReference>
<comment type="caution">
    <text evidence="3">Lacks conserved residue(s) required for the propagation of feature annotation.</text>
</comment>
<dbReference type="EC" id="3.5.99.6" evidence="3"/>
<dbReference type="SUPFAM" id="SSF100950">
    <property type="entry name" value="NagB/RpiA/CoA transferase-like"/>
    <property type="match status" value="1"/>
</dbReference>
<dbReference type="RefSeq" id="WP_330958251.1">
    <property type="nucleotide sequence ID" value="NZ_JAZGJQ010000005.1"/>
</dbReference>
<gene>
    <name evidence="3 5" type="primary">nagB</name>
    <name evidence="5" type="ORF">VXJ25_05680</name>
</gene>
<dbReference type="Pfam" id="PF01182">
    <property type="entry name" value="Glucosamine_iso"/>
    <property type="match status" value="1"/>
</dbReference>
<evidence type="ECO:0000256" key="2">
    <source>
        <dbReference type="ARBA" id="ARBA00023277"/>
    </source>
</evidence>
<name>A0ABU7RA48_9ACTN</name>
<evidence type="ECO:0000256" key="3">
    <source>
        <dbReference type="HAMAP-Rule" id="MF_01241"/>
    </source>
</evidence>
<protein>
    <recommendedName>
        <fullName evidence="3">Glucosamine-6-phosphate deaminase</fullName>
        <ecNumber evidence="3">3.5.99.6</ecNumber>
    </recommendedName>
    <alternativeName>
        <fullName evidence="3">GlcN6P deaminase</fullName>
        <shortName evidence="3">GNPDA</shortName>
    </alternativeName>
    <alternativeName>
        <fullName evidence="3">Glucosamine-6-phosphate isomerase</fullName>
    </alternativeName>
</protein>
<proteinExistence type="inferred from homology"/>
<reference evidence="5 6" key="1">
    <citation type="submission" date="2024-01" db="EMBL/GenBank/DDBJ databases">
        <title>Description of Olsenella sp. nov., isolated from pig feces.</title>
        <authorList>
            <person name="Chang Y.-H."/>
        </authorList>
    </citation>
    <scope>NUCLEOTIDE SEQUENCE [LARGE SCALE GENOMIC DNA]</scope>
    <source>
        <strain evidence="5 6">YH-ols2223</strain>
    </source>
</reference>
<feature type="active site" description="Proton acceptor; for ring-opening step" evidence="3">
    <location>
        <position position="138"/>
    </location>
</feature>
<comment type="catalytic activity">
    <reaction evidence="3">
        <text>alpha-D-glucosamine 6-phosphate + H2O = beta-D-fructose 6-phosphate + NH4(+)</text>
        <dbReference type="Rhea" id="RHEA:12172"/>
        <dbReference type="ChEBI" id="CHEBI:15377"/>
        <dbReference type="ChEBI" id="CHEBI:28938"/>
        <dbReference type="ChEBI" id="CHEBI:57634"/>
        <dbReference type="ChEBI" id="CHEBI:75989"/>
        <dbReference type="EC" id="3.5.99.6"/>
    </reaction>
</comment>
<feature type="active site" description="For ring-opening step" evidence="3">
    <location>
        <position position="136"/>
    </location>
</feature>
<keyword evidence="1 3" id="KW-0378">Hydrolase</keyword>
<dbReference type="GO" id="GO:0004342">
    <property type="term" value="F:glucosamine-6-phosphate deaminase activity"/>
    <property type="evidence" value="ECO:0007669"/>
    <property type="project" value="UniProtKB-EC"/>
</dbReference>